<dbReference type="Proteomes" id="UP000005408">
    <property type="component" value="Unassembled WGS sequence"/>
</dbReference>
<keyword evidence="3" id="KW-1185">Reference proteome</keyword>
<name>A0A8W8J015_MAGGI</name>
<organism evidence="2 3">
    <name type="scientific">Magallana gigas</name>
    <name type="common">Pacific oyster</name>
    <name type="synonym">Crassostrea gigas</name>
    <dbReference type="NCBI Taxonomy" id="29159"/>
    <lineage>
        <taxon>Eukaryota</taxon>
        <taxon>Metazoa</taxon>
        <taxon>Spiralia</taxon>
        <taxon>Lophotrochozoa</taxon>
        <taxon>Mollusca</taxon>
        <taxon>Bivalvia</taxon>
        <taxon>Autobranchia</taxon>
        <taxon>Pteriomorphia</taxon>
        <taxon>Ostreida</taxon>
        <taxon>Ostreoidea</taxon>
        <taxon>Ostreidae</taxon>
        <taxon>Magallana</taxon>
    </lineage>
</organism>
<dbReference type="EnsemblMetazoa" id="G16429.4">
    <property type="protein sequence ID" value="G16429.4:cds"/>
    <property type="gene ID" value="G16429"/>
</dbReference>
<sequence>MKLLQPGIVAENRMGKFAAIQVKTSRRSPTSRNAQLTCLLCRKRSRRSRLSPPKQKTSSSCRNDGHTGPGHFSVLINFYHNKIYTPSSDVNEVSAFLVLSG</sequence>
<evidence type="ECO:0000313" key="2">
    <source>
        <dbReference type="EnsemblMetazoa" id="G16429.4:cds"/>
    </source>
</evidence>
<proteinExistence type="predicted"/>
<protein>
    <submittedName>
        <fullName evidence="2">Uncharacterized protein</fullName>
    </submittedName>
</protein>
<dbReference type="AlphaFoldDB" id="A0A8W8J015"/>
<evidence type="ECO:0000256" key="1">
    <source>
        <dbReference type="SAM" id="MobiDB-lite"/>
    </source>
</evidence>
<evidence type="ECO:0000313" key="3">
    <source>
        <dbReference type="Proteomes" id="UP000005408"/>
    </source>
</evidence>
<reference evidence="2" key="1">
    <citation type="submission" date="2022-08" db="UniProtKB">
        <authorList>
            <consortium name="EnsemblMetazoa"/>
        </authorList>
    </citation>
    <scope>IDENTIFICATION</scope>
    <source>
        <strain evidence="2">05x7-T-G4-1.051#20</strain>
    </source>
</reference>
<feature type="region of interest" description="Disordered" evidence="1">
    <location>
        <begin position="44"/>
        <end position="67"/>
    </location>
</feature>
<accession>A0A8W8J015</accession>